<evidence type="ECO:0000256" key="17">
    <source>
        <dbReference type="SAM" id="MobiDB-lite"/>
    </source>
</evidence>
<dbReference type="Gene3D" id="1.20.1740.10">
    <property type="entry name" value="Amino acid/polyamine transporter I"/>
    <property type="match status" value="1"/>
</dbReference>
<evidence type="ECO:0000256" key="13">
    <source>
        <dbReference type="ARBA" id="ARBA00023154"/>
    </source>
</evidence>
<proteinExistence type="inferred from homology"/>
<feature type="transmembrane region" description="Helical" evidence="18">
    <location>
        <begin position="42"/>
        <end position="61"/>
    </location>
</feature>
<evidence type="ECO:0000256" key="2">
    <source>
        <dbReference type="ARBA" id="ARBA00004884"/>
    </source>
</evidence>
<keyword evidence="22" id="KW-1185">Reference proteome</keyword>
<evidence type="ECO:0000259" key="20">
    <source>
        <dbReference type="SMART" id="SM01003"/>
    </source>
</evidence>
<dbReference type="PANTHER" id="PTHR11785:SF382">
    <property type="entry name" value="LOW-AFFINITY METHIONINE PERMEASE"/>
    <property type="match status" value="1"/>
</dbReference>
<feature type="transmembrane region" description="Helical" evidence="18">
    <location>
        <begin position="473"/>
        <end position="493"/>
    </location>
</feature>
<dbReference type="SMART" id="SM01003">
    <property type="entry name" value="AlaDh_PNT_N"/>
    <property type="match status" value="1"/>
</dbReference>
<dbReference type="InterPro" id="IPR050598">
    <property type="entry name" value="AminoAcid_Transporter"/>
</dbReference>
<accession>A0A8H5XYI0</accession>
<dbReference type="GO" id="GO:0004754">
    <property type="term" value="F:saccharopine dehydrogenase (NAD+, L-lysine-forming) activity"/>
    <property type="evidence" value="ECO:0007669"/>
    <property type="project" value="UniProtKB-EC"/>
</dbReference>
<feature type="compositionally biased region" description="Basic and acidic residues" evidence="17">
    <location>
        <begin position="1"/>
        <end position="24"/>
    </location>
</feature>
<dbReference type="SMART" id="SM01002">
    <property type="entry name" value="AlaDh_PNT_C"/>
    <property type="match status" value="1"/>
</dbReference>
<evidence type="ECO:0000256" key="8">
    <source>
        <dbReference type="ARBA" id="ARBA00022692"/>
    </source>
</evidence>
<dbReference type="GO" id="GO:0016020">
    <property type="term" value="C:membrane"/>
    <property type="evidence" value="ECO:0007669"/>
    <property type="project" value="UniProtKB-SubCell"/>
</dbReference>
<evidence type="ECO:0000256" key="5">
    <source>
        <dbReference type="ARBA" id="ARBA00012847"/>
    </source>
</evidence>
<evidence type="ECO:0000256" key="9">
    <source>
        <dbReference type="ARBA" id="ARBA00022989"/>
    </source>
</evidence>
<feature type="domain" description="Alanine dehydrogenase/pyridine nucleotide transhydrogenase NAD(H)-binding" evidence="19">
    <location>
        <begin position="662"/>
        <end position="805"/>
    </location>
</feature>
<dbReference type="PANTHER" id="PTHR11785">
    <property type="entry name" value="AMINO ACID TRANSPORTER"/>
    <property type="match status" value="1"/>
</dbReference>
<dbReference type="SUPFAM" id="SSF52283">
    <property type="entry name" value="Formate/glycerate dehydrogenase catalytic domain-like"/>
    <property type="match status" value="1"/>
</dbReference>
<dbReference type="EMBL" id="JAAQPF010000440">
    <property type="protein sequence ID" value="KAF5702635.1"/>
    <property type="molecule type" value="Genomic_DNA"/>
</dbReference>
<evidence type="ECO:0000256" key="14">
    <source>
        <dbReference type="ARBA" id="ARBA00023157"/>
    </source>
</evidence>
<keyword evidence="13" id="KW-0457">Lysine biosynthesis</keyword>
<feature type="transmembrane region" description="Helical" evidence="18">
    <location>
        <begin position="67"/>
        <end position="100"/>
    </location>
</feature>
<dbReference type="InterPro" id="IPR007886">
    <property type="entry name" value="AlaDH/PNT_N"/>
</dbReference>
<dbReference type="Pfam" id="PF13520">
    <property type="entry name" value="AA_permease_2"/>
    <property type="match status" value="1"/>
</dbReference>
<feature type="transmembrane region" description="Helical" evidence="18">
    <location>
        <begin position="187"/>
        <end position="211"/>
    </location>
</feature>
<feature type="transmembrane region" description="Helical" evidence="18">
    <location>
        <begin position="162"/>
        <end position="180"/>
    </location>
</feature>
<keyword evidence="14" id="KW-1015">Disulfide bond</keyword>
<feature type="region of interest" description="Disordered" evidence="17">
    <location>
        <begin position="1"/>
        <end position="26"/>
    </location>
</feature>
<evidence type="ECO:0000256" key="12">
    <source>
        <dbReference type="ARBA" id="ARBA00023136"/>
    </source>
</evidence>
<comment type="pathway">
    <text evidence="2">Amino-acid biosynthesis; L-lysine biosynthesis via AAA pathway; L-lysine from L-alpha-aminoadipate (fungal route): step 3/3.</text>
</comment>
<feature type="transmembrane region" description="Helical" evidence="18">
    <location>
        <begin position="121"/>
        <end position="142"/>
    </location>
</feature>
<dbReference type="InterPro" id="IPR007698">
    <property type="entry name" value="AlaDH/PNT_NAD(H)-bd"/>
</dbReference>
<dbReference type="EC" id="1.5.1.7" evidence="5"/>
<feature type="transmembrane region" description="Helical" evidence="18">
    <location>
        <begin position="439"/>
        <end position="461"/>
    </location>
</feature>
<comment type="subunit">
    <text evidence="4">Monomer.</text>
</comment>
<feature type="domain" description="Alanine dehydrogenase/pyridine nucleotide transhydrogenase N-terminal" evidence="20">
    <location>
        <begin position="529"/>
        <end position="630"/>
    </location>
</feature>
<keyword evidence="9 18" id="KW-1133">Transmembrane helix</keyword>
<dbReference type="InterPro" id="IPR002293">
    <property type="entry name" value="AA/rel_permease1"/>
</dbReference>
<keyword evidence="11" id="KW-0520">NAD</keyword>
<protein>
    <recommendedName>
        <fullName evidence="6">Saccharopine dehydrogenase [NAD(+), L-lysine-forming]</fullName>
        <ecNumber evidence="5">1.5.1.7</ecNumber>
    </recommendedName>
    <alternativeName>
        <fullName evidence="15">Lysine--2-oxoglutarate reductase</fullName>
    </alternativeName>
</protein>
<evidence type="ECO:0000256" key="7">
    <source>
        <dbReference type="ARBA" id="ARBA00022605"/>
    </source>
</evidence>
<dbReference type="AlphaFoldDB" id="A0A8H5XYI0"/>
<keyword evidence="10" id="KW-0560">Oxidoreductase</keyword>
<evidence type="ECO:0000256" key="6">
    <source>
        <dbReference type="ARBA" id="ARBA00021221"/>
    </source>
</evidence>
<evidence type="ECO:0000256" key="3">
    <source>
        <dbReference type="ARBA" id="ARBA00005689"/>
    </source>
</evidence>
<evidence type="ECO:0000313" key="21">
    <source>
        <dbReference type="EMBL" id="KAF5702635.1"/>
    </source>
</evidence>
<evidence type="ECO:0000256" key="11">
    <source>
        <dbReference type="ARBA" id="ARBA00023027"/>
    </source>
</evidence>
<reference evidence="21 22" key="1">
    <citation type="submission" date="2020-05" db="EMBL/GenBank/DDBJ databases">
        <title>Identification and distribution of gene clusters putatively required for synthesis of sphingolipid metabolism inhibitors in phylogenetically diverse species of the filamentous fungus Fusarium.</title>
        <authorList>
            <person name="Kim H.-S."/>
            <person name="Busman M."/>
            <person name="Brown D.W."/>
            <person name="Divon H."/>
            <person name="Uhlig S."/>
            <person name="Proctor R.H."/>
        </authorList>
    </citation>
    <scope>NUCLEOTIDE SEQUENCE [LARGE SCALE GENOMIC DNA]</scope>
    <source>
        <strain evidence="21 22">NRRL 26131</strain>
    </source>
</reference>
<sequence>MADRKEPQAFDGLRHNDISDERPDNGSTIDAQNFAYSEDRKIGITGAVFLILNKMIGTGIFSTPSSIFAATGSVGISLMLWVIGGFLTFCGLSVFLEFGLAIPRSGGEKNYLERVYRRPRYLATCVLASQMILLGFSSGNSLAFGRYILFASGRETPDGWEARGIAVTCVTFAVLMHSVTPKWGIRLFNVLGVFKVVILLFIVFSGFAALAGHRRVPNPHNFDNAFRIEDGDGYGGGGAYAYSNALLNIIYSYKGWENANYVVSELKHPKKTLAIAAPIAIGGVTILYVLANVAYFAAIPKSDLAKSEVIVAGLFFRNIFGESAAARSLPAFVALSNLGNVLAVSFAHARLNQELAKEGMLPFSRFWASNKPFNAPASALFLHWIVTVVVLLAPPAGPAYNFIVNLYTYPGSWINGFVTAGLIYLHYKKSENWSSPWHTYLPISIIYLLANIFLALVPFIPPDGDWNADGYPYYVFPVVGVGVLILGGVYWSFWTKILPRIGGYKVVADRTFDDSGVETVRPTIIQQKVSPSTAKALLDAGYVVRVEESPDRIYKIDEFRAVGAEIVPTGSWVNAPKGDMILGLKEIEADGKPLPHTYSICSRGLLYDLEFLTDNDERRVAAFGYWAGFAGTALALLSWAHQLLNPGVPQGPVPVVDSASALTELVKGKVDAARSATGGAHPRLIVIGALGRCGKGAIAAAEAIGVTDILKWDIAETSKGGPFPEVASSDIFANCVYLGSNKIPPFKTFKALSAPDRRLRVICDVSCDPNSENNPIPVYSSYSSFENPTVPASDHIDGPELRIIAIDHLPTMVARESSDEYSSLLLPSLLTLDRRDTEGVWQQAERIFREKVAELS</sequence>
<feature type="transmembrane region" description="Helical" evidence="18">
    <location>
        <begin position="373"/>
        <end position="394"/>
    </location>
</feature>
<feature type="transmembrane region" description="Helical" evidence="18">
    <location>
        <begin position="406"/>
        <end position="427"/>
    </location>
</feature>
<comment type="subcellular location">
    <subcellularLocation>
        <location evidence="1">Membrane</location>
        <topology evidence="1">Multi-pass membrane protein</topology>
    </subcellularLocation>
</comment>
<comment type="catalytic activity">
    <reaction evidence="16">
        <text>L-saccharopine + NAD(+) + H2O = L-lysine + 2-oxoglutarate + NADH + H(+)</text>
        <dbReference type="Rhea" id="RHEA:12440"/>
        <dbReference type="ChEBI" id="CHEBI:15377"/>
        <dbReference type="ChEBI" id="CHEBI:15378"/>
        <dbReference type="ChEBI" id="CHEBI:16810"/>
        <dbReference type="ChEBI" id="CHEBI:32551"/>
        <dbReference type="ChEBI" id="CHEBI:57540"/>
        <dbReference type="ChEBI" id="CHEBI:57945"/>
        <dbReference type="ChEBI" id="CHEBI:57951"/>
        <dbReference type="EC" id="1.5.1.7"/>
    </reaction>
</comment>
<keyword evidence="12 18" id="KW-0472">Membrane</keyword>
<evidence type="ECO:0000256" key="10">
    <source>
        <dbReference type="ARBA" id="ARBA00023002"/>
    </source>
</evidence>
<keyword evidence="8 18" id="KW-0812">Transmembrane</keyword>
<gene>
    <name evidence="21" type="ORF">FGLOB1_9525</name>
</gene>
<evidence type="ECO:0000256" key="16">
    <source>
        <dbReference type="ARBA" id="ARBA00047860"/>
    </source>
</evidence>
<name>A0A8H5XYI0_9HYPO</name>
<organism evidence="21 22">
    <name type="scientific">Fusarium globosum</name>
    <dbReference type="NCBI Taxonomy" id="78864"/>
    <lineage>
        <taxon>Eukaryota</taxon>
        <taxon>Fungi</taxon>
        <taxon>Dikarya</taxon>
        <taxon>Ascomycota</taxon>
        <taxon>Pezizomycotina</taxon>
        <taxon>Sordariomycetes</taxon>
        <taxon>Hypocreomycetidae</taxon>
        <taxon>Hypocreales</taxon>
        <taxon>Nectriaceae</taxon>
        <taxon>Fusarium</taxon>
        <taxon>Fusarium fujikuroi species complex</taxon>
    </lineage>
</organism>
<evidence type="ECO:0000256" key="1">
    <source>
        <dbReference type="ARBA" id="ARBA00004141"/>
    </source>
</evidence>
<keyword evidence="7" id="KW-0028">Amino-acid biosynthesis</keyword>
<evidence type="ECO:0000259" key="19">
    <source>
        <dbReference type="SMART" id="SM01002"/>
    </source>
</evidence>
<dbReference type="Pfam" id="PF05222">
    <property type="entry name" value="AlaDh_PNT_N"/>
    <property type="match status" value="1"/>
</dbReference>
<feature type="transmembrane region" description="Helical" evidence="18">
    <location>
        <begin position="273"/>
        <end position="298"/>
    </location>
</feature>
<dbReference type="Gene3D" id="3.40.50.720">
    <property type="entry name" value="NAD(P)-binding Rossmann-like Domain"/>
    <property type="match status" value="2"/>
</dbReference>
<comment type="caution">
    <text evidence="21">The sequence shown here is derived from an EMBL/GenBank/DDBJ whole genome shotgun (WGS) entry which is preliminary data.</text>
</comment>
<evidence type="ECO:0000256" key="15">
    <source>
        <dbReference type="ARBA" id="ARBA00033228"/>
    </source>
</evidence>
<evidence type="ECO:0000313" key="22">
    <source>
        <dbReference type="Proteomes" id="UP000532311"/>
    </source>
</evidence>
<dbReference type="GO" id="GO:0009085">
    <property type="term" value="P:lysine biosynthetic process"/>
    <property type="evidence" value="ECO:0007669"/>
    <property type="project" value="UniProtKB-KW"/>
</dbReference>
<feature type="transmembrane region" description="Helical" evidence="18">
    <location>
        <begin position="620"/>
        <end position="640"/>
    </location>
</feature>
<evidence type="ECO:0000256" key="18">
    <source>
        <dbReference type="SAM" id="Phobius"/>
    </source>
</evidence>
<dbReference type="FunFam" id="1.20.1740.10:FF:000025">
    <property type="entry name" value="High-affinity methionine permease"/>
    <property type="match status" value="1"/>
</dbReference>
<dbReference type="Proteomes" id="UP000532311">
    <property type="component" value="Unassembled WGS sequence"/>
</dbReference>
<dbReference type="FunFam" id="3.40.50.720:FF:000217">
    <property type="entry name" value="Saccharopine dehydrogenase [NAD(+), L-lysine-forming]"/>
    <property type="match status" value="1"/>
</dbReference>
<comment type="similarity">
    <text evidence="3">Belongs to the AlaDH/PNT family.</text>
</comment>
<evidence type="ECO:0000256" key="4">
    <source>
        <dbReference type="ARBA" id="ARBA00011245"/>
    </source>
</evidence>
<dbReference type="GO" id="GO:0015179">
    <property type="term" value="F:L-amino acid transmembrane transporter activity"/>
    <property type="evidence" value="ECO:0007669"/>
    <property type="project" value="TreeGrafter"/>
</dbReference>